<keyword evidence="1" id="KW-0812">Transmembrane</keyword>
<keyword evidence="1" id="KW-1133">Transmembrane helix</keyword>
<evidence type="ECO:0000313" key="2">
    <source>
        <dbReference type="EMBL" id="NMF06379.1"/>
    </source>
</evidence>
<proteinExistence type="predicted"/>
<feature type="transmembrane region" description="Helical" evidence="1">
    <location>
        <begin position="57"/>
        <end position="75"/>
    </location>
</feature>
<dbReference type="EMBL" id="JABAGD010000033">
    <property type="protein sequence ID" value="NMF06379.1"/>
    <property type="molecule type" value="Genomic_DNA"/>
</dbReference>
<comment type="caution">
    <text evidence="2">The sequence shown here is derived from an EMBL/GenBank/DDBJ whole genome shotgun (WGS) entry which is preliminary data.</text>
</comment>
<gene>
    <name evidence="2" type="ORF">HF849_16815</name>
</gene>
<feature type="transmembrane region" description="Helical" evidence="1">
    <location>
        <begin position="81"/>
        <end position="105"/>
    </location>
</feature>
<sequence length="114" mass="13252">MKKVLSTILPSVLTFLFIFIDSHFPYSKWILIGIYILFPIMFIIQTIISFKSINNMLIGFLLLSLSIILPINQWYKMGSIIPAIVVYLILSLITTYLLIVVMDIIKKNKKRTRN</sequence>
<dbReference type="RefSeq" id="WP_168982552.1">
    <property type="nucleotide sequence ID" value="NZ_JABAGD010000033.1"/>
</dbReference>
<name>A0A7X9XQE0_CLOBE</name>
<keyword evidence="1" id="KW-0472">Membrane</keyword>
<evidence type="ECO:0000313" key="3">
    <source>
        <dbReference type="Proteomes" id="UP000587880"/>
    </source>
</evidence>
<protein>
    <submittedName>
        <fullName evidence="2">Uncharacterized protein</fullName>
    </submittedName>
</protein>
<feature type="transmembrane region" description="Helical" evidence="1">
    <location>
        <begin position="30"/>
        <end position="50"/>
    </location>
</feature>
<dbReference type="Proteomes" id="UP000587880">
    <property type="component" value="Unassembled WGS sequence"/>
</dbReference>
<accession>A0A7X9XQE0</accession>
<feature type="transmembrane region" description="Helical" evidence="1">
    <location>
        <begin position="7"/>
        <end position="24"/>
    </location>
</feature>
<reference evidence="2 3" key="1">
    <citation type="submission" date="2020-04" db="EMBL/GenBank/DDBJ databases">
        <authorList>
            <person name="Hitch T.C.A."/>
            <person name="Wylensek D."/>
            <person name="Clavel T."/>
        </authorList>
    </citation>
    <scope>NUCLEOTIDE SEQUENCE [LARGE SCALE GENOMIC DNA]</scope>
    <source>
        <strain evidence="2 3">WB01_NA02</strain>
    </source>
</reference>
<dbReference type="AlphaFoldDB" id="A0A7X9XQE0"/>
<organism evidence="2 3">
    <name type="scientific">Clostridium beijerinckii</name>
    <name type="common">Clostridium MP</name>
    <dbReference type="NCBI Taxonomy" id="1520"/>
    <lineage>
        <taxon>Bacteria</taxon>
        <taxon>Bacillati</taxon>
        <taxon>Bacillota</taxon>
        <taxon>Clostridia</taxon>
        <taxon>Eubacteriales</taxon>
        <taxon>Clostridiaceae</taxon>
        <taxon>Clostridium</taxon>
    </lineage>
</organism>
<evidence type="ECO:0000256" key="1">
    <source>
        <dbReference type="SAM" id="Phobius"/>
    </source>
</evidence>